<gene>
    <name evidence="1" type="ORF">CC85DRAFT_289675</name>
</gene>
<accession>A0A0J0XB47</accession>
<dbReference type="GeneID" id="28985321"/>
<keyword evidence="2" id="KW-1185">Reference proteome</keyword>
<proteinExistence type="predicted"/>
<evidence type="ECO:0000313" key="2">
    <source>
        <dbReference type="Proteomes" id="UP000053611"/>
    </source>
</evidence>
<evidence type="ECO:0000313" key="1">
    <source>
        <dbReference type="EMBL" id="KLT38270.1"/>
    </source>
</evidence>
<name>A0A0J0XB47_9TREE</name>
<dbReference type="Proteomes" id="UP000053611">
    <property type="component" value="Unassembled WGS sequence"/>
</dbReference>
<dbReference type="RefSeq" id="XP_018274761.1">
    <property type="nucleotide sequence ID" value="XM_018424718.1"/>
</dbReference>
<dbReference type="AlphaFoldDB" id="A0A0J0XB47"/>
<reference evidence="1 2" key="1">
    <citation type="submission" date="2015-03" db="EMBL/GenBank/DDBJ databases">
        <title>Genomics and transcriptomics of the oil-accumulating basidiomycete yeast T. oleaginosus allow insights into substrate utilization and the diverse evolutionary trajectories of mating systems in fungi.</title>
        <authorList>
            <consortium name="DOE Joint Genome Institute"/>
            <person name="Kourist R."/>
            <person name="Kracht O."/>
            <person name="Bracharz F."/>
            <person name="Lipzen A."/>
            <person name="Nolan M."/>
            <person name="Ohm R."/>
            <person name="Grigoriev I."/>
            <person name="Sun S."/>
            <person name="Heitman J."/>
            <person name="Bruck T."/>
            <person name="Nowrousian M."/>
        </authorList>
    </citation>
    <scope>NUCLEOTIDE SEQUENCE [LARGE SCALE GENOMIC DNA]</scope>
    <source>
        <strain evidence="1 2">IBC0246</strain>
    </source>
</reference>
<protein>
    <submittedName>
        <fullName evidence="1">Uncharacterized protein</fullName>
    </submittedName>
</protein>
<sequence>MMLTLSFAQLPFPNSLDFFYTLPSSSTLLNGLCFTALAPFLPPLLCNSMLAVTNLSAVGAVLVLHFGIVRPTYPPFLSRYSASMVSPPEFPSTTAPLPLTQPLAEMTPPIFATSRIPAHN</sequence>
<dbReference type="EMBL" id="KQ087353">
    <property type="protein sequence ID" value="KLT38270.1"/>
    <property type="molecule type" value="Genomic_DNA"/>
</dbReference>
<organism evidence="1 2">
    <name type="scientific">Cutaneotrichosporon oleaginosum</name>
    <dbReference type="NCBI Taxonomy" id="879819"/>
    <lineage>
        <taxon>Eukaryota</taxon>
        <taxon>Fungi</taxon>
        <taxon>Dikarya</taxon>
        <taxon>Basidiomycota</taxon>
        <taxon>Agaricomycotina</taxon>
        <taxon>Tremellomycetes</taxon>
        <taxon>Trichosporonales</taxon>
        <taxon>Trichosporonaceae</taxon>
        <taxon>Cutaneotrichosporon</taxon>
    </lineage>
</organism>